<dbReference type="SMART" id="SM00369">
    <property type="entry name" value="LRR_TYP"/>
    <property type="match status" value="5"/>
</dbReference>
<dbReference type="Pfam" id="PF13855">
    <property type="entry name" value="LRR_8"/>
    <property type="match status" value="1"/>
</dbReference>
<reference evidence="4" key="1">
    <citation type="submission" date="2025-08" db="UniProtKB">
        <authorList>
            <consortium name="Ensembl"/>
        </authorList>
    </citation>
    <scope>IDENTIFICATION</scope>
</reference>
<dbReference type="InterPro" id="IPR003591">
    <property type="entry name" value="Leu-rich_rpt_typical-subtyp"/>
</dbReference>
<dbReference type="SUPFAM" id="SSF52058">
    <property type="entry name" value="L domain-like"/>
    <property type="match status" value="1"/>
</dbReference>
<keyword evidence="1" id="KW-0433">Leucine-rich repeat</keyword>
<feature type="region of interest" description="Disordered" evidence="3">
    <location>
        <begin position="254"/>
        <end position="298"/>
    </location>
</feature>
<organism evidence="4 5">
    <name type="scientific">Crocodylus porosus</name>
    <name type="common">Saltwater crocodile</name>
    <name type="synonym">Estuarine crocodile</name>
    <dbReference type="NCBI Taxonomy" id="8502"/>
    <lineage>
        <taxon>Eukaryota</taxon>
        <taxon>Metazoa</taxon>
        <taxon>Chordata</taxon>
        <taxon>Craniata</taxon>
        <taxon>Vertebrata</taxon>
        <taxon>Euteleostomi</taxon>
        <taxon>Archelosauria</taxon>
        <taxon>Archosauria</taxon>
        <taxon>Crocodylia</taxon>
        <taxon>Longirostres</taxon>
        <taxon>Crocodylidae</taxon>
        <taxon>Crocodylus</taxon>
    </lineage>
</organism>
<reference evidence="4" key="2">
    <citation type="submission" date="2025-09" db="UniProtKB">
        <authorList>
            <consortium name="Ensembl"/>
        </authorList>
    </citation>
    <scope>IDENTIFICATION</scope>
</reference>
<dbReference type="Ensembl" id="ENSCPRT00005021673.1">
    <property type="protein sequence ID" value="ENSCPRP00005018515.1"/>
    <property type="gene ID" value="ENSCPRG00005012942.1"/>
</dbReference>
<dbReference type="InterPro" id="IPR001611">
    <property type="entry name" value="Leu-rich_rpt"/>
</dbReference>
<dbReference type="PANTHER" id="PTHR24366:SF96">
    <property type="entry name" value="LEUCINE RICH REPEAT CONTAINING 53"/>
    <property type="match status" value="1"/>
</dbReference>
<evidence type="ECO:0008006" key="6">
    <source>
        <dbReference type="Google" id="ProtNLM"/>
    </source>
</evidence>
<dbReference type="Gene3D" id="3.80.10.10">
    <property type="entry name" value="Ribonuclease Inhibitor"/>
    <property type="match status" value="2"/>
</dbReference>
<sequence>ERKGSWSLPKVMLLQGLERAVSFLPATGLMCCRPEGGRRRVLYLLVPAVTKPGISEMIFLRTSLTLLHLARNQLQALPPDAFAKLPRLRLDLGSNKLRSLPHGIFANLSSLSKLVLSHNQLEALPQAAFAGLAALTELNLDANKLSSLDHGDFASLPQLRTLSARKNQLQSVPAGLLQALGQLRAVYLSGNPWRCDCRLRGLHSWMQLSRTTRPVLYVRVPLPHLGPRCSHRLPARPPGVVSPAGLAVGSCPRALPAAAPSPRPRRRRAPGRGPFLWLILGGSTPARGEARQPGPAPR</sequence>
<protein>
    <recommendedName>
        <fullName evidence="6">LRRCT domain-containing protein</fullName>
    </recommendedName>
</protein>
<evidence type="ECO:0000313" key="5">
    <source>
        <dbReference type="Proteomes" id="UP000594220"/>
    </source>
</evidence>
<dbReference type="InterPro" id="IPR032675">
    <property type="entry name" value="LRR_dom_sf"/>
</dbReference>
<accession>A0A7M4F2S8</accession>
<name>A0A7M4F2S8_CROPO</name>
<evidence type="ECO:0000256" key="2">
    <source>
        <dbReference type="ARBA" id="ARBA00022737"/>
    </source>
</evidence>
<keyword evidence="2" id="KW-0677">Repeat</keyword>
<keyword evidence="5" id="KW-1185">Reference proteome</keyword>
<evidence type="ECO:0000313" key="4">
    <source>
        <dbReference type="Ensembl" id="ENSCPRP00005018515.1"/>
    </source>
</evidence>
<proteinExistence type="predicted"/>
<evidence type="ECO:0000256" key="1">
    <source>
        <dbReference type="ARBA" id="ARBA00022614"/>
    </source>
</evidence>
<dbReference type="AlphaFoldDB" id="A0A7M4F2S8"/>
<dbReference type="Pfam" id="PF00560">
    <property type="entry name" value="LRR_1"/>
    <property type="match status" value="1"/>
</dbReference>
<dbReference type="Proteomes" id="UP000594220">
    <property type="component" value="Unplaced"/>
</dbReference>
<dbReference type="GeneTree" id="ENSGT00940000161826"/>
<evidence type="ECO:0000256" key="3">
    <source>
        <dbReference type="SAM" id="MobiDB-lite"/>
    </source>
</evidence>
<dbReference type="PANTHER" id="PTHR24366">
    <property type="entry name" value="IG(IMMUNOGLOBULIN) AND LRR(LEUCINE RICH REPEAT) DOMAINS"/>
    <property type="match status" value="1"/>
</dbReference>